<dbReference type="InterPro" id="IPR048341">
    <property type="entry name" value="DUF1285_N"/>
</dbReference>
<evidence type="ECO:0000313" key="3">
    <source>
        <dbReference type="Proteomes" id="UP000281474"/>
    </source>
</evidence>
<dbReference type="Gene3D" id="2.30.270.10">
    <property type="entry name" value="duf1285 protein"/>
    <property type="match status" value="1"/>
</dbReference>
<evidence type="ECO:0000313" key="2">
    <source>
        <dbReference type="EMBL" id="RLV58393.1"/>
    </source>
</evidence>
<gene>
    <name evidence="2" type="ORF">D5018_17555</name>
</gene>
<dbReference type="EMBL" id="QZEI01000075">
    <property type="protein sequence ID" value="RLV58393.1"/>
    <property type="molecule type" value="Genomic_DNA"/>
</dbReference>
<evidence type="ECO:0000259" key="1">
    <source>
        <dbReference type="Pfam" id="PF06938"/>
    </source>
</evidence>
<keyword evidence="3" id="KW-1185">Reference proteome</keyword>
<dbReference type="Gene3D" id="3.10.540.10">
    <property type="entry name" value="duf1285 like domain"/>
    <property type="match status" value="1"/>
</dbReference>
<accession>A0A3L8PUY7</accession>
<proteinExistence type="predicted"/>
<dbReference type="OrthoDB" id="3078366at2"/>
<dbReference type="InterPro" id="IPR023361">
    <property type="entry name" value="DUF1285_beta_roll_sf"/>
</dbReference>
<comment type="caution">
    <text evidence="2">The sequence shown here is derived from an EMBL/GenBank/DDBJ whole genome shotgun (WGS) entry which is preliminary data.</text>
</comment>
<protein>
    <submittedName>
        <fullName evidence="2">DUF1285 domain-containing protein</fullName>
    </submittedName>
</protein>
<sequence length="143" mass="16399">MNKDNTAEAALRKMSSQVELCSEEVLFNIDSEGQWFYQNAPLPSKFARLFSGILKYIDQEYFLITPVEKVRVEVAAEPFKLVDYQLARDGSVNVTTSIGTEFHIESVKMFNIFDDKITCDLPNGLNASLNRACYYRYIEEFLA</sequence>
<feature type="domain" description="DUF1285" evidence="1">
    <location>
        <begin position="24"/>
        <end position="74"/>
    </location>
</feature>
<dbReference type="Proteomes" id="UP000281474">
    <property type="component" value="Unassembled WGS sequence"/>
</dbReference>
<name>A0A3L8PUY7_9GAMM</name>
<organism evidence="2 3">
    <name type="scientific">Parashewanella curva</name>
    <dbReference type="NCBI Taxonomy" id="2338552"/>
    <lineage>
        <taxon>Bacteria</taxon>
        <taxon>Pseudomonadati</taxon>
        <taxon>Pseudomonadota</taxon>
        <taxon>Gammaproteobacteria</taxon>
        <taxon>Alteromonadales</taxon>
        <taxon>Shewanellaceae</taxon>
        <taxon>Parashewanella</taxon>
    </lineage>
</organism>
<dbReference type="AlphaFoldDB" id="A0A3L8PUY7"/>
<dbReference type="RefSeq" id="WP_121840292.1">
    <property type="nucleotide sequence ID" value="NZ_ML014824.1"/>
</dbReference>
<reference evidence="2 3" key="1">
    <citation type="submission" date="2018-09" db="EMBL/GenBank/DDBJ databases">
        <title>Phylogeny of the Shewanellaceae, and recommendation for two new genera, Pseudoshewanella and Parashewanella.</title>
        <authorList>
            <person name="Wang G."/>
        </authorList>
    </citation>
    <scope>NUCLEOTIDE SEQUENCE [LARGE SCALE GENOMIC DNA]</scope>
    <source>
        <strain evidence="2 3">C51</strain>
    </source>
</reference>
<dbReference type="Pfam" id="PF06938">
    <property type="entry name" value="DUF1285_N"/>
    <property type="match status" value="1"/>
</dbReference>